<keyword evidence="2" id="KW-0540">Nuclease</keyword>
<dbReference type="PANTHER" id="PTHR30231">
    <property type="entry name" value="DNA POLYMERASE III SUBUNIT EPSILON"/>
    <property type="match status" value="1"/>
</dbReference>
<evidence type="ECO:0000259" key="1">
    <source>
        <dbReference type="SMART" id="SM00479"/>
    </source>
</evidence>
<protein>
    <submittedName>
        <fullName evidence="2">Exonuclease</fullName>
    </submittedName>
</protein>
<dbReference type="SUPFAM" id="SSF53098">
    <property type="entry name" value="Ribonuclease H-like"/>
    <property type="match status" value="1"/>
</dbReference>
<gene>
    <name evidence="2" type="ordered locus">mru_0770</name>
</gene>
<dbReference type="eggNOG" id="arCOG05109">
    <property type="taxonomic scope" value="Archaea"/>
</dbReference>
<dbReference type="Pfam" id="PF00929">
    <property type="entry name" value="RNase_T"/>
    <property type="match status" value="1"/>
</dbReference>
<dbReference type="InterPro" id="IPR036397">
    <property type="entry name" value="RNaseH_sf"/>
</dbReference>
<dbReference type="STRING" id="634498.mru_0770"/>
<keyword evidence="3" id="KW-1185">Reference proteome</keyword>
<reference evidence="2 3" key="1">
    <citation type="journal article" date="2010" name="PLoS ONE">
        <title>The genome sequence of the rumen methanogen Methanobrevibacter ruminantium reveals new possibilities for controlling ruminant methane emissions.</title>
        <authorList>
            <person name="Leahy S.C."/>
            <person name="Kelly W.J."/>
            <person name="Altermann E."/>
            <person name="Ronimus R.S."/>
            <person name="Yeoman C.J."/>
            <person name="Pacheco D.M."/>
            <person name="Li D."/>
            <person name="Kong Z."/>
            <person name="McTavish S."/>
            <person name="Sang C."/>
            <person name="Lambie S.C."/>
            <person name="Janssen P.H."/>
            <person name="Dey D."/>
            <person name="Attwood G.T."/>
        </authorList>
    </citation>
    <scope>NUCLEOTIDE SEQUENCE [LARGE SCALE GENOMIC DNA]</scope>
    <source>
        <strain evidence="3">ATCC 35063 / DSM 1093 / JCM 13430 / OCM 146 / M1</strain>
    </source>
</reference>
<dbReference type="KEGG" id="mru:mru_0770"/>
<dbReference type="AlphaFoldDB" id="D3E260"/>
<dbReference type="SMART" id="SM00479">
    <property type="entry name" value="EXOIII"/>
    <property type="match status" value="1"/>
</dbReference>
<dbReference type="CDD" id="cd06127">
    <property type="entry name" value="DEDDh"/>
    <property type="match status" value="1"/>
</dbReference>
<dbReference type="GO" id="GO:0045004">
    <property type="term" value="P:DNA replication proofreading"/>
    <property type="evidence" value="ECO:0007669"/>
    <property type="project" value="TreeGrafter"/>
</dbReference>
<dbReference type="Proteomes" id="UP000008680">
    <property type="component" value="Chromosome"/>
</dbReference>
<keyword evidence="2" id="KW-0378">Hydrolase</keyword>
<dbReference type="GO" id="GO:0003676">
    <property type="term" value="F:nucleic acid binding"/>
    <property type="evidence" value="ECO:0007669"/>
    <property type="project" value="InterPro"/>
</dbReference>
<dbReference type="HOGENOM" id="CLU_047806_6_0_2"/>
<feature type="domain" description="Exonuclease" evidence="1">
    <location>
        <begin position="45"/>
        <end position="216"/>
    </location>
</feature>
<dbReference type="InterPro" id="IPR013520">
    <property type="entry name" value="Ribonucl_H"/>
</dbReference>
<dbReference type="RefSeq" id="WP_012955572.1">
    <property type="nucleotide sequence ID" value="NC_013790.1"/>
</dbReference>
<dbReference type="GO" id="GO:0008408">
    <property type="term" value="F:3'-5' exonuclease activity"/>
    <property type="evidence" value="ECO:0007669"/>
    <property type="project" value="TreeGrafter"/>
</dbReference>
<sequence length="261" mass="30177">MKYCKICRKEFPRDLMFCPECNSFLEPVSHSKTLDEGIVEHGINRIIFFDTETSGLNPNYCKIIELGMLVIEDGKIIEEYDKLINIGERIDSTITRITGITNDMLIDEGVSEGDVAQDLKEKLISGTLMIAYNCQFDLSFAYGLLKRHYPHEAEAIIEDVKWLDPMTVFKDRKAYPHKFSDAVEHYDIRNVNFHRAIGDAKGLYEVCLSLKDERDDLGEYINVFGYNPRYGINGLKFPFIEYKKHYYNDSMVSPNNILPKI</sequence>
<name>D3E260_METRM</name>
<dbReference type="Gene3D" id="3.30.420.10">
    <property type="entry name" value="Ribonuclease H-like superfamily/Ribonuclease H"/>
    <property type="match status" value="1"/>
</dbReference>
<evidence type="ECO:0000313" key="3">
    <source>
        <dbReference type="Proteomes" id="UP000008680"/>
    </source>
</evidence>
<dbReference type="PATRIC" id="fig|634498.28.peg.770"/>
<organism evidence="2 3">
    <name type="scientific">Methanobrevibacter ruminantium (strain ATCC 35063 / DSM 1093 / JCM 13430 / OCM 146 / M1)</name>
    <name type="common">Methanobacterium ruminantium</name>
    <dbReference type="NCBI Taxonomy" id="634498"/>
    <lineage>
        <taxon>Archaea</taxon>
        <taxon>Methanobacteriati</taxon>
        <taxon>Methanobacteriota</taxon>
        <taxon>Methanomada group</taxon>
        <taxon>Methanobacteria</taxon>
        <taxon>Methanobacteriales</taxon>
        <taxon>Methanobacteriaceae</taxon>
        <taxon>Methanobrevibacter</taxon>
    </lineage>
</organism>
<dbReference type="GeneID" id="8770418"/>
<keyword evidence="2" id="KW-0269">Exonuclease</keyword>
<dbReference type="InterPro" id="IPR012337">
    <property type="entry name" value="RNaseH-like_sf"/>
</dbReference>
<evidence type="ECO:0000313" key="2">
    <source>
        <dbReference type="EMBL" id="ADC46621.1"/>
    </source>
</evidence>
<dbReference type="EMBL" id="CP001719">
    <property type="protein sequence ID" value="ADC46621.1"/>
    <property type="molecule type" value="Genomic_DNA"/>
</dbReference>
<proteinExistence type="predicted"/>
<dbReference type="GO" id="GO:0005829">
    <property type="term" value="C:cytosol"/>
    <property type="evidence" value="ECO:0007669"/>
    <property type="project" value="TreeGrafter"/>
</dbReference>
<dbReference type="OrthoDB" id="116094at2157"/>
<accession>D3E260</accession>
<dbReference type="PANTHER" id="PTHR30231:SF37">
    <property type="entry name" value="EXODEOXYRIBONUCLEASE 10"/>
    <property type="match status" value="1"/>
</dbReference>